<organism evidence="2 3">
    <name type="scientific">Aureibacter tunicatorum</name>
    <dbReference type="NCBI Taxonomy" id="866807"/>
    <lineage>
        <taxon>Bacteria</taxon>
        <taxon>Pseudomonadati</taxon>
        <taxon>Bacteroidota</taxon>
        <taxon>Cytophagia</taxon>
        <taxon>Cytophagales</taxon>
        <taxon>Persicobacteraceae</taxon>
        <taxon>Aureibacter</taxon>
    </lineage>
</organism>
<evidence type="ECO:0000256" key="1">
    <source>
        <dbReference type="SAM" id="SignalP"/>
    </source>
</evidence>
<protein>
    <recommendedName>
        <fullName evidence="4">GLPGLI family protein</fullName>
    </recommendedName>
</protein>
<dbReference type="Proteomes" id="UP001185092">
    <property type="component" value="Unassembled WGS sequence"/>
</dbReference>
<comment type="caution">
    <text evidence="2">The sequence shown here is derived from an EMBL/GenBank/DDBJ whole genome shotgun (WGS) entry which is preliminary data.</text>
</comment>
<keyword evidence="3" id="KW-1185">Reference proteome</keyword>
<dbReference type="RefSeq" id="WP_309941657.1">
    <property type="nucleotide sequence ID" value="NZ_AP025305.1"/>
</dbReference>
<keyword evidence="1" id="KW-0732">Signal</keyword>
<gene>
    <name evidence="2" type="ORF">HNQ88_004189</name>
</gene>
<accession>A0AAE3XQX1</accession>
<evidence type="ECO:0000313" key="3">
    <source>
        <dbReference type="Proteomes" id="UP001185092"/>
    </source>
</evidence>
<reference evidence="2" key="1">
    <citation type="submission" date="2023-07" db="EMBL/GenBank/DDBJ databases">
        <title>Genomic Encyclopedia of Type Strains, Phase IV (KMG-IV): sequencing the most valuable type-strain genomes for metagenomic binning, comparative biology and taxonomic classification.</title>
        <authorList>
            <person name="Goeker M."/>
        </authorList>
    </citation>
    <scope>NUCLEOTIDE SEQUENCE</scope>
    <source>
        <strain evidence="2">DSM 26174</strain>
    </source>
</reference>
<evidence type="ECO:0000313" key="2">
    <source>
        <dbReference type="EMBL" id="MDR6241113.1"/>
    </source>
</evidence>
<name>A0AAE3XQX1_9BACT</name>
<feature type="signal peptide" evidence="1">
    <location>
        <begin position="1"/>
        <end position="19"/>
    </location>
</feature>
<dbReference type="AlphaFoldDB" id="A0AAE3XQX1"/>
<feature type="chain" id="PRO_5042256920" description="GLPGLI family protein" evidence="1">
    <location>
        <begin position="20"/>
        <end position="371"/>
    </location>
</feature>
<proteinExistence type="predicted"/>
<sequence>MKKLIFIFFIIIKSGFLFATAQEPDFLHYNGQKLTLSTGWGHPSPLQTYYSQNNIEYPFTMLHTANYRGHIAIWEVLENKLFLKEIQIEKVNYKPEKYKIKSISDSLSFKDKVFADWFTGVIIGEIRNKQNYWKVEKSIYFYVKYGQVIDIQEISDKDFKKIETISEKDTADYELMAKYSMLYLNNNYISYYFRINGNDTITINTKGGYLDGNSGLSPVLSYFENDHMKWPYNWENFEKSGAPFCTWSIENDSLLLTNIELHTGTGFYSIDKYSVDLVDIFPNRIIDNKVFGDWVSGIFIVRHGENKEDEKLPGYIRFKTSEFTYIRLKDGILLENYTVPANFDFENSPASTHEGLKKILDELNKTTTHNN</sequence>
<evidence type="ECO:0008006" key="4">
    <source>
        <dbReference type="Google" id="ProtNLM"/>
    </source>
</evidence>
<dbReference type="EMBL" id="JAVDQD010000006">
    <property type="protein sequence ID" value="MDR6241113.1"/>
    <property type="molecule type" value="Genomic_DNA"/>
</dbReference>